<evidence type="ECO:0000256" key="5">
    <source>
        <dbReference type="ARBA" id="ARBA00022723"/>
    </source>
</evidence>
<keyword evidence="6" id="KW-0408">Iron</keyword>
<organism evidence="9">
    <name type="scientific">uncultured marine group II/III euryarchaeote KM3_182_B06</name>
    <dbReference type="NCBI Taxonomy" id="1457946"/>
    <lineage>
        <taxon>Archaea</taxon>
        <taxon>Methanobacteriati</taxon>
        <taxon>Methanobacteriota</taxon>
        <taxon>environmental samples</taxon>
    </lineage>
</organism>
<evidence type="ECO:0000256" key="7">
    <source>
        <dbReference type="ARBA" id="ARBA00023014"/>
    </source>
</evidence>
<keyword evidence="3" id="KW-0639">Primosome</keyword>
<dbReference type="GO" id="GO:0006269">
    <property type="term" value="P:DNA replication, synthesis of primer"/>
    <property type="evidence" value="ECO:0007669"/>
    <property type="project" value="UniProtKB-KW"/>
</dbReference>
<keyword evidence="5" id="KW-0479">Metal-binding</keyword>
<dbReference type="InterPro" id="IPR058560">
    <property type="entry name" value="DNA_primase_C"/>
</dbReference>
<evidence type="ECO:0000256" key="6">
    <source>
        <dbReference type="ARBA" id="ARBA00023004"/>
    </source>
</evidence>
<evidence type="ECO:0000256" key="1">
    <source>
        <dbReference type="ARBA" id="ARBA00001966"/>
    </source>
</evidence>
<keyword evidence="7" id="KW-0411">Iron-sulfur</keyword>
<dbReference type="GO" id="GO:1990077">
    <property type="term" value="C:primosome complex"/>
    <property type="evidence" value="ECO:0007669"/>
    <property type="project" value="UniProtKB-KW"/>
</dbReference>
<reference evidence="9" key="1">
    <citation type="journal article" date="2014" name="Genome Biol. Evol.">
        <title>Pangenome evidence for extensive interdomain horizontal transfer affecting lineage core and shell genes in uncultured planktonic thaumarchaeota and euryarchaeota.</title>
        <authorList>
            <person name="Deschamps P."/>
            <person name="Zivanovic Y."/>
            <person name="Moreira D."/>
            <person name="Rodriguez-Valera F."/>
            <person name="Lopez-Garcia P."/>
        </authorList>
    </citation>
    <scope>NUCLEOTIDE SEQUENCE</scope>
</reference>
<dbReference type="GO" id="GO:0046872">
    <property type="term" value="F:metal ion binding"/>
    <property type="evidence" value="ECO:0007669"/>
    <property type="project" value="UniProtKB-KW"/>
</dbReference>
<keyword evidence="4" id="KW-0235">DNA replication</keyword>
<comment type="cofactor">
    <cofactor evidence="1">
        <name>[4Fe-4S] cluster</name>
        <dbReference type="ChEBI" id="CHEBI:49883"/>
    </cofactor>
</comment>
<evidence type="ECO:0000256" key="3">
    <source>
        <dbReference type="ARBA" id="ARBA00022515"/>
    </source>
</evidence>
<accession>A0A075GQM3</accession>
<evidence type="ECO:0000256" key="4">
    <source>
        <dbReference type="ARBA" id="ARBA00022705"/>
    </source>
</evidence>
<dbReference type="CDD" id="cd06560">
    <property type="entry name" value="PriL"/>
    <property type="match status" value="1"/>
</dbReference>
<proteinExistence type="predicted"/>
<evidence type="ECO:0000259" key="8">
    <source>
        <dbReference type="Pfam" id="PF04104"/>
    </source>
</evidence>
<name>A0A075GQM3_9EURY</name>
<evidence type="ECO:0000256" key="2">
    <source>
        <dbReference type="ARBA" id="ARBA00022485"/>
    </source>
</evidence>
<dbReference type="Pfam" id="PF04104">
    <property type="entry name" value="DNA_primase_lrg"/>
    <property type="match status" value="1"/>
</dbReference>
<gene>
    <name evidence="9" type="primary">PRI2</name>
</gene>
<dbReference type="AlphaFoldDB" id="A0A075GQM3"/>
<dbReference type="GO" id="GO:0051539">
    <property type="term" value="F:4 iron, 4 sulfur cluster binding"/>
    <property type="evidence" value="ECO:0007669"/>
    <property type="project" value="UniProtKB-KW"/>
</dbReference>
<dbReference type="SUPFAM" id="SSF140914">
    <property type="entry name" value="PriB N-terminal domain-like"/>
    <property type="match status" value="1"/>
</dbReference>
<feature type="domain" description="DNA primase large subunit C-terminal" evidence="8">
    <location>
        <begin position="250"/>
        <end position="334"/>
    </location>
</feature>
<dbReference type="GO" id="GO:0003899">
    <property type="term" value="F:DNA-directed RNA polymerase activity"/>
    <property type="evidence" value="ECO:0007669"/>
    <property type="project" value="InterPro"/>
</dbReference>
<protein>
    <submittedName>
        <fullName evidence="9">DNA primase large subunit (PRI2)</fullName>
    </submittedName>
</protein>
<evidence type="ECO:0000313" key="9">
    <source>
        <dbReference type="EMBL" id="AIF05370.1"/>
    </source>
</evidence>
<dbReference type="EMBL" id="KF900737">
    <property type="protein sequence ID" value="AIF05370.1"/>
    <property type="molecule type" value="Genomic_DNA"/>
</dbReference>
<keyword evidence="2" id="KW-0004">4Fe-4S</keyword>
<dbReference type="InterPro" id="IPR023642">
    <property type="entry name" value="DNA_primase_lsu_PriL"/>
</dbReference>
<sequence>MPLPLTPPELADAVLLARYPFLPQARLAIRGHMQDNALDISGLVEEEWLEEVRERGRVRLIESIIHKNVDAATTIDIHTAHGQMVESLSYLYAMLIVCASYDERLLARWAEGEASRADNLFGTIESPGNFGILSQTYLSGSRQEGDNWWIPMIDFIELCPKITGRYWRLPNRPLRGGWVEMSADVNENSQQRLARLIKERIRSELISACRERMETMDEDFAANLAEEVGRVVGLLQHQAVTEVSFTATNESDWPPCLTEITTQLNQSVNVNHVGRVFLASISRVMGISQEQTTAFFVNAPDYSEETTRYQVAHVFEHEYTPHGCGKLQINDCCPVSRGDIGDTLCAQEWLDHPLKYLRIKQRNRHRDEAAEPKPDEN</sequence>